<dbReference type="InterPro" id="IPR021868">
    <property type="entry name" value="Alpha_2_Macroglob_MG3"/>
</dbReference>
<protein>
    <recommendedName>
        <fullName evidence="8">Alpha-2-macroglobulin family protein</fullName>
    </recommendedName>
</protein>
<dbReference type="CDD" id="cd02891">
    <property type="entry name" value="A2M_like"/>
    <property type="match status" value="1"/>
</dbReference>
<dbReference type="EMBL" id="FTNE01000005">
    <property type="protein sequence ID" value="SIQ47315.1"/>
    <property type="molecule type" value="Genomic_DNA"/>
</dbReference>
<sequence>MLRFAVVLCLAVAGLAVSHRVAVADAPVPDARAAPPPSVGLRHLLPGLVADARAFQAFADRRVVGDSAGVAAHRADLARRAKQAFDDQDWAAAAALYRRRLTIGDETQPGLWLDYATALSRIAKPDPAAIEAAAFIAYRQNETSGGDVGRAKRALLLIVKALSLQDNQLARLDVLAALQRAYPDDRVIADKLAAARKTYGVRVTKLTVHANQFPTSACIALTVKPSGAADFHAGDWVRFAPPQPQAAVSVQAGAICVAGLPAGNTSTVTLLHGMPLQGGARLPEDMKVSVVIGARRAQLIADVTHFLIPASSPPAVGVSTVNLDTVRLKIVRVAERSLTGFFSNHPLFNPDSYQNTLNGNYGRTVWQGAAAVPGFVSNRLIRSVLNLPKVMAKPGLYAIELRPGAGQKSNYALHAVQLVLRTDLAPVVWRGWNGLHVQIRNFTAAQPQSGVKIALIASDNSILATATTDGDGFATFAAPLLAGSGGQAPVALHISGPDGDFTVFDLTGSPLDLSDRGISGRPVAHRIDPFLWLDRGIYRPGETVHVMALYRTDRQTPLDLPLHVIVRRPGGQVYLDRVVARHDDDAVTLPVVLPGAAQAGNWSVSLAMGTDKQALAERHFTVAAFVPAKLKVSLGQPKPLVAGKRDHWPVNVRFLYGAPGSALSGTATVRLVTAATPFAQWAGYRFGLQGEMFESPLSHVQLAATGPHGNTRVPIDLTNPPDTTHAIAAKLSVSIDDPSGRAVTKAITLPVTPAAPLIGIRPDFADDTVGNKVAPGFEIAAVDPAGAAVAMPVTVSLVRQDTEWNIYYNGSVARWSISHVNRPVETVNVTLQPGKPTHFSAPVLGWGRYRLRVVQAKGGFAASSVVFYSGWATSANPAAPQRVTVSSGARDYAVGDTAQVHVSAPFAGPATLVMANNDVISTRNFTLPQGGTTLNIAVRRRWGAGAYAMVEAFQKGDATHQPGRAIGLTWIGVKPGRRRIDVSIPVKPLYRPGRDVTFDVHARPGAYVTLAAVDEGILQLTDFADPDPLGHFFGQRRLGVSVLDDYAGLILPPSGQPAVLKNGAGANFGPANKPIPQRIVSLFAGPVQAGADGIAHITLHIPSFNGQIRLMAVAWTKTAVGGANSDIIVRNRVIADALLPRFLAPGDSADAGLMLQNLDLPYGSFTARLSVSGPLRIAGAARATIDLKPGARQVVRFGLDAAQAEGTGRIDLALRGAHYTLDRHWTLSVQSARAPVSRLMTATVKPGARATIGVNDAGFYPGSVGATITFGNTLPFDPAEYMQALAANHLPFLAQSVSRGLPLTVLHGPVAGPEPQARLARAVEQVLDLQRFDGAFGLWSSQDTSEPWLSAYATEFLLRARKAGAYVPDAQIDQALAWLHNEVVQGEGSPFSQVYAAYVLGLAGRPPAGVIRQLGEGLDGLDMPLARAQLGAALDEIGEPGAARHALDAALSMHNRLTGDWYFLDQDWNQAFGSPLRDAWAVPAVVAQTGLLRDRLAALRADLPGQGIDVADLSAQELAWACFADGVLGAPLPPMDFTIGGRAIKADKAVSEALAGPAAIVNRATTALAVSVATTGVPDRAPAAVRQGMVVTRRFYALDGTALDPAVLAQNTSFIMVISGRAVDSAPHRAVVDAGLPAGWELAGNIASGAVSGGALDWLGRLSHPRVRAASDDRYEAAFDLAPSDSNYFGEDNGVDREFRVAVMVRAVTPGHFTLPGVTLSDMFHPMVFGRTAGGSVTVLAPGQAAPKPVVTQKSVVTPGSGGSPKLKAANAALARQYDALMRTLPPGEQALLRVGESQWIIDKRAACGRQAVAMRTAKGVACLIDQTERRMAVLKRDAALRP</sequence>
<dbReference type="Pfam" id="PF17972">
    <property type="entry name" value="bMG5"/>
    <property type="match status" value="1"/>
</dbReference>
<dbReference type="Pfam" id="PF11974">
    <property type="entry name" value="bMG3"/>
    <property type="match status" value="1"/>
</dbReference>
<dbReference type="Gene3D" id="1.50.10.20">
    <property type="match status" value="1"/>
</dbReference>
<dbReference type="InterPro" id="IPR009739">
    <property type="entry name" value="LprI-like_N"/>
</dbReference>
<gene>
    <name evidence="6" type="ORF">SAMN05421828_10552</name>
</gene>
<evidence type="ECO:0000259" key="4">
    <source>
        <dbReference type="SMART" id="SM01359"/>
    </source>
</evidence>
<dbReference type="PANTHER" id="PTHR40094">
    <property type="entry name" value="ALPHA-2-MACROGLOBULIN HOMOLOG"/>
    <property type="match status" value="1"/>
</dbReference>
<evidence type="ECO:0000313" key="6">
    <source>
        <dbReference type="EMBL" id="SIQ47315.1"/>
    </source>
</evidence>
<feature type="chain" id="PRO_5034212470" description="Alpha-2-macroglobulin family protein" evidence="3">
    <location>
        <begin position="25"/>
        <end position="1843"/>
    </location>
</feature>
<dbReference type="InterPro" id="IPR026284">
    <property type="entry name" value="A2MG_proteobact"/>
</dbReference>
<dbReference type="InterPro" id="IPR041462">
    <property type="entry name" value="Bact_A2M_MG6"/>
</dbReference>
<comment type="caution">
    <text evidence="6">The sequence shown here is derived from an EMBL/GenBank/DDBJ whole genome shotgun (WGS) entry which is preliminary data.</text>
</comment>
<keyword evidence="7" id="KW-1185">Reference proteome</keyword>
<evidence type="ECO:0000256" key="2">
    <source>
        <dbReference type="ARBA" id="ARBA00022729"/>
    </source>
</evidence>
<name>A0A8G2CJ97_ACIRU</name>
<dbReference type="InterPro" id="IPR008930">
    <property type="entry name" value="Terpenoid_cyclase/PrenylTrfase"/>
</dbReference>
<dbReference type="Proteomes" id="UP000186308">
    <property type="component" value="Unassembled WGS sequence"/>
</dbReference>
<feature type="signal peptide" evidence="3">
    <location>
        <begin position="1"/>
        <end position="24"/>
    </location>
</feature>
<dbReference type="PIRSF" id="PIRSF038980">
    <property type="entry name" value="A2M_bac"/>
    <property type="match status" value="1"/>
</dbReference>
<dbReference type="Pfam" id="PF17973">
    <property type="entry name" value="bMG10"/>
    <property type="match status" value="1"/>
</dbReference>
<dbReference type="Gene3D" id="2.60.40.1930">
    <property type="match status" value="1"/>
</dbReference>
<evidence type="ECO:0000256" key="3">
    <source>
        <dbReference type="SAM" id="SignalP"/>
    </source>
</evidence>
<feature type="domain" description="Alpha-2-macroglobulin bait region" evidence="4">
    <location>
        <begin position="883"/>
        <end position="1020"/>
    </location>
</feature>
<dbReference type="SMART" id="SM01359">
    <property type="entry name" value="A2M_N_2"/>
    <property type="match status" value="1"/>
</dbReference>
<dbReference type="InterPro" id="IPR041246">
    <property type="entry name" value="Bact_MG10"/>
</dbReference>
<dbReference type="SMART" id="SM01360">
    <property type="entry name" value="A2M"/>
    <property type="match status" value="1"/>
</dbReference>
<keyword evidence="2 3" id="KW-0732">Signal</keyword>
<feature type="domain" description="Alpha-2-macroglobulin" evidence="5">
    <location>
        <begin position="1081"/>
        <end position="1169"/>
    </location>
</feature>
<dbReference type="InterPro" id="IPR011625">
    <property type="entry name" value="A2M_N_BRD"/>
</dbReference>
<dbReference type="SUPFAM" id="SSF48239">
    <property type="entry name" value="Terpenoid cyclases/Protein prenyltransferases"/>
    <property type="match status" value="1"/>
</dbReference>
<organism evidence="6 7">
    <name type="scientific">Acidiphilium rubrum</name>
    <dbReference type="NCBI Taxonomy" id="526"/>
    <lineage>
        <taxon>Bacteria</taxon>
        <taxon>Pseudomonadati</taxon>
        <taxon>Pseudomonadota</taxon>
        <taxon>Alphaproteobacteria</taxon>
        <taxon>Acetobacterales</taxon>
        <taxon>Acidocellaceae</taxon>
        <taxon>Acidiphilium</taxon>
    </lineage>
</organism>
<proteinExistence type="inferred from homology"/>
<evidence type="ECO:0000313" key="7">
    <source>
        <dbReference type="Proteomes" id="UP000186308"/>
    </source>
</evidence>
<dbReference type="GO" id="GO:0004866">
    <property type="term" value="F:endopeptidase inhibitor activity"/>
    <property type="evidence" value="ECO:0007669"/>
    <property type="project" value="InterPro"/>
</dbReference>
<dbReference type="Pfam" id="PF17962">
    <property type="entry name" value="bMG6"/>
    <property type="match status" value="1"/>
</dbReference>
<accession>A0A8G2CJ97</accession>
<dbReference type="Pfam" id="PF07007">
    <property type="entry name" value="LprI"/>
    <property type="match status" value="1"/>
</dbReference>
<dbReference type="Pfam" id="PF01835">
    <property type="entry name" value="MG2"/>
    <property type="match status" value="1"/>
</dbReference>
<dbReference type="InterPro" id="IPR001599">
    <property type="entry name" value="Macroglobln_a2"/>
</dbReference>
<evidence type="ECO:0000256" key="1">
    <source>
        <dbReference type="ARBA" id="ARBA00010556"/>
    </source>
</evidence>
<comment type="similarity">
    <text evidence="1">Belongs to the protease inhibitor I39 (alpha-2-macroglobulin) family. Bacterial alpha-2-macroglobulin subfamily.</text>
</comment>
<reference evidence="6 7" key="1">
    <citation type="submission" date="2017-01" db="EMBL/GenBank/DDBJ databases">
        <authorList>
            <person name="Varghese N."/>
            <person name="Submissions S."/>
        </authorList>
    </citation>
    <scope>NUCLEOTIDE SEQUENCE [LARGE SCALE GENOMIC DNA]</scope>
    <source>
        <strain evidence="6 7">ATCC 35905</strain>
    </source>
</reference>
<dbReference type="InterPro" id="IPR051802">
    <property type="entry name" value="YfhM-like"/>
</dbReference>
<dbReference type="PANTHER" id="PTHR40094:SF1">
    <property type="entry name" value="UBIQUITIN DOMAIN-CONTAINING PROTEIN"/>
    <property type="match status" value="1"/>
</dbReference>
<dbReference type="InterPro" id="IPR041203">
    <property type="entry name" value="Bact_A2M_MG5"/>
</dbReference>
<evidence type="ECO:0008006" key="8">
    <source>
        <dbReference type="Google" id="ProtNLM"/>
    </source>
</evidence>
<dbReference type="Pfam" id="PF07703">
    <property type="entry name" value="A2M_BRD"/>
    <property type="match status" value="1"/>
</dbReference>
<evidence type="ECO:0000259" key="5">
    <source>
        <dbReference type="SMART" id="SM01360"/>
    </source>
</evidence>
<dbReference type="InterPro" id="IPR002890">
    <property type="entry name" value="MG2"/>
</dbReference>